<dbReference type="EMBL" id="SJKA01000018">
    <property type="protein sequence ID" value="TCC22419.1"/>
    <property type="molecule type" value="Genomic_DNA"/>
</dbReference>
<keyword evidence="2" id="KW-1185">Reference proteome</keyword>
<dbReference type="OrthoDB" id="3829179at2"/>
<dbReference type="Proteomes" id="UP000292695">
    <property type="component" value="Unassembled WGS sequence"/>
</dbReference>
<reference evidence="1 2" key="1">
    <citation type="submission" date="2019-02" db="EMBL/GenBank/DDBJ databases">
        <title>Kribbella capetownensis sp. nov. and Kribbella speibonae sp. nov., isolated from soil.</title>
        <authorList>
            <person name="Curtis S.M."/>
            <person name="Norton I."/>
            <person name="Everest G.J."/>
            <person name="Meyers P.R."/>
        </authorList>
    </citation>
    <scope>NUCLEOTIDE SEQUENCE [LARGE SCALE GENOMIC DNA]</scope>
    <source>
        <strain evidence="1 2">DSM 27082</strain>
    </source>
</reference>
<sequence length="89" mass="9978">MAGRTKELDRWARVLGAGNDTEALAEIVPLRQRLVTSAARVLWVDKSLRQCPDGDLRLAARQAVQDAVNLWSEVAVVTRKFELHLRGDK</sequence>
<evidence type="ECO:0000313" key="2">
    <source>
        <dbReference type="Proteomes" id="UP000292695"/>
    </source>
</evidence>
<name>A0A4R0IDW4_9ACTN</name>
<protein>
    <submittedName>
        <fullName evidence="1">Uncharacterized protein</fullName>
    </submittedName>
</protein>
<gene>
    <name evidence="1" type="ORF">E0H50_35220</name>
</gene>
<accession>A0A4R0IDW4</accession>
<dbReference type="RefSeq" id="WP_131295330.1">
    <property type="nucleotide sequence ID" value="NZ_SJKA01000018.1"/>
</dbReference>
<organism evidence="1 2">
    <name type="scientific">Kribbella sindirgiensis</name>
    <dbReference type="NCBI Taxonomy" id="1124744"/>
    <lineage>
        <taxon>Bacteria</taxon>
        <taxon>Bacillati</taxon>
        <taxon>Actinomycetota</taxon>
        <taxon>Actinomycetes</taxon>
        <taxon>Propionibacteriales</taxon>
        <taxon>Kribbellaceae</taxon>
        <taxon>Kribbella</taxon>
    </lineage>
</organism>
<comment type="caution">
    <text evidence="1">The sequence shown here is derived from an EMBL/GenBank/DDBJ whole genome shotgun (WGS) entry which is preliminary data.</text>
</comment>
<evidence type="ECO:0000313" key="1">
    <source>
        <dbReference type="EMBL" id="TCC22419.1"/>
    </source>
</evidence>
<proteinExistence type="predicted"/>
<dbReference type="AlphaFoldDB" id="A0A4R0IDW4"/>